<proteinExistence type="predicted"/>
<comment type="caution">
    <text evidence="1">The sequence shown here is derived from an EMBL/GenBank/DDBJ whole genome shotgun (WGS) entry which is preliminary data.</text>
</comment>
<keyword evidence="2" id="KW-1185">Reference proteome</keyword>
<gene>
    <name evidence="1" type="ORF">OSTQU699_LOCUS5042</name>
</gene>
<reference evidence="1" key="1">
    <citation type="submission" date="2020-12" db="EMBL/GenBank/DDBJ databases">
        <authorList>
            <person name="Iha C."/>
        </authorList>
    </citation>
    <scope>NUCLEOTIDE SEQUENCE</scope>
</reference>
<dbReference type="EMBL" id="CAJHUC010001089">
    <property type="protein sequence ID" value="CAD7699683.1"/>
    <property type="molecule type" value="Genomic_DNA"/>
</dbReference>
<evidence type="ECO:0000313" key="1">
    <source>
        <dbReference type="EMBL" id="CAD7699683.1"/>
    </source>
</evidence>
<protein>
    <submittedName>
        <fullName evidence="1">Uncharacterized protein</fullName>
    </submittedName>
</protein>
<dbReference type="Proteomes" id="UP000708148">
    <property type="component" value="Unassembled WGS sequence"/>
</dbReference>
<name>A0A8S1IX52_9CHLO</name>
<organism evidence="1 2">
    <name type="scientific">Ostreobium quekettii</name>
    <dbReference type="NCBI Taxonomy" id="121088"/>
    <lineage>
        <taxon>Eukaryota</taxon>
        <taxon>Viridiplantae</taxon>
        <taxon>Chlorophyta</taxon>
        <taxon>core chlorophytes</taxon>
        <taxon>Ulvophyceae</taxon>
        <taxon>TCBD clade</taxon>
        <taxon>Bryopsidales</taxon>
        <taxon>Ostreobineae</taxon>
        <taxon>Ostreobiaceae</taxon>
        <taxon>Ostreobium</taxon>
    </lineage>
</organism>
<dbReference type="AlphaFoldDB" id="A0A8S1IX52"/>
<evidence type="ECO:0000313" key="2">
    <source>
        <dbReference type="Proteomes" id="UP000708148"/>
    </source>
</evidence>
<accession>A0A8S1IX52</accession>
<sequence length="105" mass="11364">MGHFSNTKSISIVVDVVGLIKNGAIVQSRILSGHRQLCNAVEAMNDWVGTGTWLQIPGAVKTVRLCGGKYAQVPEGIIDAELWVLFVACAKSKSFVSHRAQWARA</sequence>